<dbReference type="CDD" id="cd00838">
    <property type="entry name" value="MPP_superfamily"/>
    <property type="match status" value="1"/>
</dbReference>
<sequence length="399" mass="46219">MSVITNPELQRGKDESFDDYFIRLHTNKHDYKIDKFIIRDLLNEESGENYSESKWRKDFAQYRRWADFHVNKNLDQEIADKYDEIKIEAAKAEVRRRDQNREFAKKIRNSARFDRIREDMTEAIMDLEKKRPLTFSPPPPSTSDKHGLALFSDWHFGMDIDNRINTFNEHVFNERVQKLTQDVIKYGKSNGISTLHVANLGDLIGGLIHVSTRVQANTDSIAQTQYVTETLAEVLAKFASEFEQVKFYSVAGNHGRLSPSKNDVGIKENFEYLINWYLKARLSHIPNITLEQEQDGYIPTKIKNQEVVFVHGHYDRVDQCVTRLPQLLGYIPSYIFGGHVHHNYEKEYGSTTVVVNGALVGADDYAMQGRFGTKPSQKFMVFDDEGIEATYIIRFKDGK</sequence>
<evidence type="ECO:0000313" key="1">
    <source>
        <dbReference type="EMBL" id="AVM24302.1"/>
    </source>
</evidence>
<name>A0AAD0HN28_BACPU</name>
<dbReference type="RefSeq" id="WP_117730730.1">
    <property type="nucleotide sequence ID" value="NZ_CP027116.1"/>
</dbReference>
<protein>
    <submittedName>
        <fullName evidence="1">Uncharacterized protein</fullName>
    </submittedName>
</protein>
<reference evidence="1 2" key="1">
    <citation type="submission" date="2018-02" db="EMBL/GenBank/DDBJ databases">
        <title>The complete genome of two Bacillus pumilus strains from Cuatro Cienegas, Coahuila, Mexico.</title>
        <authorList>
            <person name="Zarza E."/>
            <person name="Alcaraz L.D."/>
            <person name="Aguilar-Salinas B."/>
            <person name="Islas A."/>
            <person name="Olmedo-Alvarez G."/>
        </authorList>
    </citation>
    <scope>NUCLEOTIDE SEQUENCE [LARGE SCALE GENOMIC DNA]</scope>
    <source>
        <strain evidence="1 2">145</strain>
    </source>
</reference>
<proteinExistence type="predicted"/>
<gene>
    <name evidence="1" type="ORF">C5695_10825</name>
</gene>
<dbReference type="SUPFAM" id="SSF56300">
    <property type="entry name" value="Metallo-dependent phosphatases"/>
    <property type="match status" value="1"/>
</dbReference>
<dbReference type="InterPro" id="IPR029052">
    <property type="entry name" value="Metallo-depent_PP-like"/>
</dbReference>
<evidence type="ECO:0000313" key="2">
    <source>
        <dbReference type="Proteomes" id="UP000264960"/>
    </source>
</evidence>
<dbReference type="EMBL" id="CP027116">
    <property type="protein sequence ID" value="AVM24302.1"/>
    <property type="molecule type" value="Genomic_DNA"/>
</dbReference>
<accession>A0AAD0HN28</accession>
<dbReference type="Proteomes" id="UP000264960">
    <property type="component" value="Chromosome"/>
</dbReference>
<organism evidence="1 2">
    <name type="scientific">Bacillus pumilus</name>
    <name type="common">Bacillus mesentericus</name>
    <dbReference type="NCBI Taxonomy" id="1408"/>
    <lineage>
        <taxon>Bacteria</taxon>
        <taxon>Bacillati</taxon>
        <taxon>Bacillota</taxon>
        <taxon>Bacilli</taxon>
        <taxon>Bacillales</taxon>
        <taxon>Bacillaceae</taxon>
        <taxon>Bacillus</taxon>
    </lineage>
</organism>
<dbReference type="Gene3D" id="3.60.21.10">
    <property type="match status" value="1"/>
</dbReference>
<dbReference type="AlphaFoldDB" id="A0AAD0HN28"/>